<protein>
    <submittedName>
        <fullName evidence="10">Phospholipid carrier-dependent glycosyltransferase</fullName>
    </submittedName>
</protein>
<accession>A0A5J6WUE9</accession>
<evidence type="ECO:0000256" key="2">
    <source>
        <dbReference type="ARBA" id="ARBA00022475"/>
    </source>
</evidence>
<comment type="subcellular location">
    <subcellularLocation>
        <location evidence="1">Cell membrane</location>
        <topology evidence="1">Multi-pass membrane protein</topology>
    </subcellularLocation>
</comment>
<feature type="transmembrane region" description="Helical" evidence="8">
    <location>
        <begin position="87"/>
        <end position="105"/>
    </location>
</feature>
<dbReference type="Proteomes" id="UP000594034">
    <property type="component" value="Chromosome"/>
</dbReference>
<evidence type="ECO:0000256" key="8">
    <source>
        <dbReference type="SAM" id="Phobius"/>
    </source>
</evidence>
<dbReference type="GO" id="GO:0009103">
    <property type="term" value="P:lipopolysaccharide biosynthetic process"/>
    <property type="evidence" value="ECO:0007669"/>
    <property type="project" value="TreeGrafter"/>
</dbReference>
<keyword evidence="4 10" id="KW-0808">Transferase</keyword>
<feature type="transmembrane region" description="Helical" evidence="8">
    <location>
        <begin position="139"/>
        <end position="159"/>
    </location>
</feature>
<feature type="transmembrane region" description="Helical" evidence="8">
    <location>
        <begin position="171"/>
        <end position="197"/>
    </location>
</feature>
<evidence type="ECO:0000313" key="11">
    <source>
        <dbReference type="Proteomes" id="UP000594034"/>
    </source>
</evidence>
<feature type="transmembrane region" description="Helical" evidence="8">
    <location>
        <begin position="394"/>
        <end position="412"/>
    </location>
</feature>
<keyword evidence="11" id="KW-1185">Reference proteome</keyword>
<feature type="transmembrane region" description="Helical" evidence="8">
    <location>
        <begin position="209"/>
        <end position="229"/>
    </location>
</feature>
<feature type="transmembrane region" description="Helical" evidence="8">
    <location>
        <begin position="269"/>
        <end position="292"/>
    </location>
</feature>
<keyword evidence="6 8" id="KW-1133">Transmembrane helix</keyword>
<dbReference type="PANTHER" id="PTHR33908">
    <property type="entry name" value="MANNOSYLTRANSFERASE YKCB-RELATED"/>
    <property type="match status" value="1"/>
</dbReference>
<keyword evidence="2" id="KW-1003">Cell membrane</keyword>
<gene>
    <name evidence="10" type="ORF">FE240_03405</name>
</gene>
<evidence type="ECO:0000256" key="1">
    <source>
        <dbReference type="ARBA" id="ARBA00004651"/>
    </source>
</evidence>
<feature type="transmembrane region" description="Helical" evidence="8">
    <location>
        <begin position="304"/>
        <end position="322"/>
    </location>
</feature>
<evidence type="ECO:0000256" key="4">
    <source>
        <dbReference type="ARBA" id="ARBA00022679"/>
    </source>
</evidence>
<reference evidence="10 11" key="1">
    <citation type="submission" date="2019-05" db="EMBL/GenBank/DDBJ databases">
        <title>OXA-830, a novel chromosomally encoded expanded-spectrum class D beta-lactamase in Aeromonas simiae.</title>
        <authorList>
            <person name="Zhou W."/>
            <person name="Chen Q."/>
        </authorList>
    </citation>
    <scope>NUCLEOTIDE SEQUENCE [LARGE SCALE GENOMIC DNA]</scope>
    <source>
        <strain evidence="10 11">A6</strain>
    </source>
</reference>
<sequence length="562" mass="62333">MVSDRLLLRQQSLGGLLLLALLLLGTGLGLRDPWPADEPRFALAALQMVQSDQWLFPMRGGELYADKPPLFMWAIALGYQLTGSLRIAFLLPSLCAALLILALVWDLGRRLWSRETGFSAGLLLLFTLQFTLQAKTAQIDLFATAFVMLALYGLLRFLLCGDGWRWYWLGWFAAGLGVISKGIGVLALLVLLPALLTHWQAARASRGRAWLAALAGPPAMAAAMALWLAPMLLAVSQSGDPQLLAYRDEILLRQTVTRYFDAWHHLKPFWYYLTEVIPLFWLPLSLLLPWLIPEWVKALRSRDRRFILLLGYLLLVLLIFSFSAGKRGVYLTPATPALALLAAPLIGRVLQRRWPGRLLLGLGMLLGLVGMGGALALRLSERLLARLDGEGEALWLPLLLFGLLALLLTLCLRRAPLTAVCAVLGAGWLIYSGWICVQLNTLRTPAAIMAEAAARLPPQGELLVTGFKEQQLLFARSPLRHYGYRLGSEEQGRAAAAWVAGAPMRRVLGPSDIMSLCFESAQMTRLGHRHRTDWWLADAAALKVSCRGLPITLEPYRYRPVL</sequence>
<feature type="domain" description="Glycosyltransferase RgtA/B/C/D-like" evidence="9">
    <location>
        <begin position="66"/>
        <end position="214"/>
    </location>
</feature>
<dbReference type="InterPro" id="IPR038731">
    <property type="entry name" value="RgtA/B/C-like"/>
</dbReference>
<dbReference type="GO" id="GO:0016763">
    <property type="term" value="F:pentosyltransferase activity"/>
    <property type="evidence" value="ECO:0007669"/>
    <property type="project" value="TreeGrafter"/>
</dbReference>
<dbReference type="InterPro" id="IPR050297">
    <property type="entry name" value="LipidA_mod_glycosyltrf_83"/>
</dbReference>
<organism evidence="10 11">
    <name type="scientific">Aeromonas simiae</name>
    <dbReference type="NCBI Taxonomy" id="218936"/>
    <lineage>
        <taxon>Bacteria</taxon>
        <taxon>Pseudomonadati</taxon>
        <taxon>Pseudomonadota</taxon>
        <taxon>Gammaproteobacteria</taxon>
        <taxon>Aeromonadales</taxon>
        <taxon>Aeromonadaceae</taxon>
        <taxon>Aeromonas</taxon>
    </lineage>
</organism>
<dbReference type="GO" id="GO:0010041">
    <property type="term" value="P:response to iron(III) ion"/>
    <property type="evidence" value="ECO:0007669"/>
    <property type="project" value="TreeGrafter"/>
</dbReference>
<evidence type="ECO:0000256" key="3">
    <source>
        <dbReference type="ARBA" id="ARBA00022676"/>
    </source>
</evidence>
<evidence type="ECO:0000256" key="7">
    <source>
        <dbReference type="ARBA" id="ARBA00023136"/>
    </source>
</evidence>
<dbReference type="EMBL" id="CP040449">
    <property type="protein sequence ID" value="QFI53837.1"/>
    <property type="molecule type" value="Genomic_DNA"/>
</dbReference>
<keyword evidence="5 8" id="KW-0812">Transmembrane</keyword>
<dbReference type="KEGG" id="asim:FE240_03405"/>
<keyword evidence="7 8" id="KW-0472">Membrane</keyword>
<dbReference type="RefSeq" id="WP_193003383.1">
    <property type="nucleotide sequence ID" value="NZ_CP040449.1"/>
</dbReference>
<dbReference type="AlphaFoldDB" id="A0A5J6WUE9"/>
<evidence type="ECO:0000256" key="5">
    <source>
        <dbReference type="ARBA" id="ARBA00022692"/>
    </source>
</evidence>
<feature type="transmembrane region" description="Helical" evidence="8">
    <location>
        <begin position="328"/>
        <end position="346"/>
    </location>
</feature>
<evidence type="ECO:0000313" key="10">
    <source>
        <dbReference type="EMBL" id="QFI53837.1"/>
    </source>
</evidence>
<dbReference type="Pfam" id="PF13231">
    <property type="entry name" value="PMT_2"/>
    <property type="match status" value="1"/>
</dbReference>
<feature type="transmembrane region" description="Helical" evidence="8">
    <location>
        <begin position="417"/>
        <end position="435"/>
    </location>
</feature>
<evidence type="ECO:0000256" key="6">
    <source>
        <dbReference type="ARBA" id="ARBA00022989"/>
    </source>
</evidence>
<dbReference type="GO" id="GO:0005886">
    <property type="term" value="C:plasma membrane"/>
    <property type="evidence" value="ECO:0007669"/>
    <property type="project" value="UniProtKB-SubCell"/>
</dbReference>
<feature type="transmembrane region" description="Helical" evidence="8">
    <location>
        <begin position="358"/>
        <end position="379"/>
    </location>
</feature>
<proteinExistence type="predicted"/>
<keyword evidence="3" id="KW-0328">Glycosyltransferase</keyword>
<evidence type="ECO:0000259" key="9">
    <source>
        <dbReference type="Pfam" id="PF13231"/>
    </source>
</evidence>
<dbReference type="PANTHER" id="PTHR33908:SF3">
    <property type="entry name" value="UNDECAPRENYL PHOSPHATE-ALPHA-4-AMINO-4-DEOXY-L-ARABINOSE ARABINOSYL TRANSFERASE"/>
    <property type="match status" value="1"/>
</dbReference>
<name>A0A5J6WUE9_9GAMM</name>